<proteinExistence type="predicted"/>
<gene>
    <name evidence="1" type="ORF">EHQ43_12570</name>
</gene>
<reference evidence="1 2" key="1">
    <citation type="journal article" date="2019" name="PLoS Negl. Trop. Dis.">
        <title>Revisiting the worldwide diversity of Leptospira species in the environment.</title>
        <authorList>
            <person name="Vincent A.T."/>
            <person name="Schiettekatte O."/>
            <person name="Bourhy P."/>
            <person name="Veyrier F.J."/>
            <person name="Picardeau M."/>
        </authorList>
    </citation>
    <scope>NUCLEOTIDE SEQUENCE [LARGE SCALE GENOMIC DNA]</scope>
    <source>
        <strain evidence="1 2">201800273</strain>
    </source>
</reference>
<protein>
    <submittedName>
        <fullName evidence="1">Uncharacterized protein</fullName>
    </submittedName>
</protein>
<name>A0A7I0HQL4_9LEPT</name>
<accession>A0A7I0HQL4</accession>
<dbReference type="RefSeq" id="WP_135771377.1">
    <property type="nucleotide sequence ID" value="NZ_RQFT01000011.1"/>
</dbReference>
<comment type="caution">
    <text evidence="1">The sequence shown here is derived from an EMBL/GenBank/DDBJ whole genome shotgun (WGS) entry which is preliminary data.</text>
</comment>
<dbReference type="Proteomes" id="UP000297641">
    <property type="component" value="Unassembled WGS sequence"/>
</dbReference>
<dbReference type="AlphaFoldDB" id="A0A7I0HQL4"/>
<evidence type="ECO:0000313" key="2">
    <source>
        <dbReference type="Proteomes" id="UP000297641"/>
    </source>
</evidence>
<sequence>MNPLYLQTTDRIFPNLSTLLSLGKRTNFDSFLKGSEKDPENSLKAKHNGSFSIEKTPKNNFQITRNSEQTDQKFPSKTKDLSRWETFVSHSKEDGKVSEVSSLKTLWSYLMGRTQPTDLVSYNFREKKENLHMLVDENQDQLTLYVFWKAEGFGPFGLFFKYEPDLKNPVHIGVVTTEIGTDKELGNQTGLANQFQNLLRDFPQIGSISFETWDNSPFNGDYR</sequence>
<organism evidence="1 2">
    <name type="scientific">Leptospira bouyouniensis</name>
    <dbReference type="NCBI Taxonomy" id="2484911"/>
    <lineage>
        <taxon>Bacteria</taxon>
        <taxon>Pseudomonadati</taxon>
        <taxon>Spirochaetota</taxon>
        <taxon>Spirochaetia</taxon>
        <taxon>Leptospirales</taxon>
        <taxon>Leptospiraceae</taxon>
        <taxon>Leptospira</taxon>
    </lineage>
</organism>
<dbReference type="EMBL" id="RQFT01000011">
    <property type="protein sequence ID" value="TGL04221.1"/>
    <property type="molecule type" value="Genomic_DNA"/>
</dbReference>
<evidence type="ECO:0000313" key="1">
    <source>
        <dbReference type="EMBL" id="TGL04221.1"/>
    </source>
</evidence>